<accession>A0A8X7UH01</accession>
<evidence type="ECO:0000256" key="1">
    <source>
        <dbReference type="SAM" id="MobiDB-lite"/>
    </source>
</evidence>
<dbReference type="AlphaFoldDB" id="A0A8X7UH01"/>
<organism evidence="2 3">
    <name type="scientific">Brassica carinata</name>
    <name type="common">Ethiopian mustard</name>
    <name type="synonym">Abyssinian cabbage</name>
    <dbReference type="NCBI Taxonomy" id="52824"/>
    <lineage>
        <taxon>Eukaryota</taxon>
        <taxon>Viridiplantae</taxon>
        <taxon>Streptophyta</taxon>
        <taxon>Embryophyta</taxon>
        <taxon>Tracheophyta</taxon>
        <taxon>Spermatophyta</taxon>
        <taxon>Magnoliopsida</taxon>
        <taxon>eudicotyledons</taxon>
        <taxon>Gunneridae</taxon>
        <taxon>Pentapetalae</taxon>
        <taxon>rosids</taxon>
        <taxon>malvids</taxon>
        <taxon>Brassicales</taxon>
        <taxon>Brassicaceae</taxon>
        <taxon>Brassiceae</taxon>
        <taxon>Brassica</taxon>
    </lineage>
</organism>
<protein>
    <submittedName>
        <fullName evidence="2">Uncharacterized protein</fullName>
    </submittedName>
</protein>
<keyword evidence="3" id="KW-1185">Reference proteome</keyword>
<comment type="caution">
    <text evidence="2">The sequence shown here is derived from an EMBL/GenBank/DDBJ whole genome shotgun (WGS) entry which is preliminary data.</text>
</comment>
<proteinExistence type="predicted"/>
<sequence>MDVDMLLIDKQHSTLIQGNVNDNRIEGSVYSLSTCLFSGAPVLFDSVKVVWGWFNQSASTSKLVHAQKIEPLTLSELNQYVLTSASQEPNEDVPVEKPVASNGSIGADNTLAEVASGVGAEVGETTSANHSHPHLLLQD</sequence>
<evidence type="ECO:0000313" key="3">
    <source>
        <dbReference type="Proteomes" id="UP000886595"/>
    </source>
</evidence>
<dbReference type="Proteomes" id="UP000886595">
    <property type="component" value="Unassembled WGS sequence"/>
</dbReference>
<dbReference type="EMBL" id="JAAMPC010000012">
    <property type="protein sequence ID" value="KAG2277201.1"/>
    <property type="molecule type" value="Genomic_DNA"/>
</dbReference>
<gene>
    <name evidence="2" type="ORF">Bca52824_059756</name>
</gene>
<name>A0A8X7UH01_BRACI</name>
<evidence type="ECO:0000313" key="2">
    <source>
        <dbReference type="EMBL" id="KAG2277201.1"/>
    </source>
</evidence>
<reference evidence="2 3" key="1">
    <citation type="submission" date="2020-02" db="EMBL/GenBank/DDBJ databases">
        <authorList>
            <person name="Ma Q."/>
            <person name="Huang Y."/>
            <person name="Song X."/>
            <person name="Pei D."/>
        </authorList>
    </citation>
    <scope>NUCLEOTIDE SEQUENCE [LARGE SCALE GENOMIC DNA]</scope>
    <source>
        <strain evidence="2">Sxm20200214</strain>
        <tissue evidence="2">Leaf</tissue>
    </source>
</reference>
<feature type="region of interest" description="Disordered" evidence="1">
    <location>
        <begin position="85"/>
        <end position="139"/>
    </location>
</feature>